<reference evidence="2 3" key="1">
    <citation type="submission" date="2015-12" db="EMBL/GenBank/DDBJ databases">
        <title>Genome sequence of Tistrella mobilis MCCC 1A02139.</title>
        <authorList>
            <person name="Lu L."/>
            <person name="Lai Q."/>
            <person name="Shao Z."/>
            <person name="Qian P."/>
        </authorList>
    </citation>
    <scope>NUCLEOTIDE SEQUENCE [LARGE SCALE GENOMIC DNA]</scope>
    <source>
        <strain evidence="2 3">MCCC 1A02139</strain>
    </source>
</reference>
<evidence type="ECO:0000313" key="3">
    <source>
        <dbReference type="Proteomes" id="UP000075787"/>
    </source>
</evidence>
<comment type="caution">
    <text evidence="2">The sequence shown here is derived from an EMBL/GenBank/DDBJ whole genome shotgun (WGS) entry which is preliminary data.</text>
</comment>
<dbReference type="PANTHER" id="PTHR43236:SF1">
    <property type="entry name" value="BLL7220 PROTEIN"/>
    <property type="match status" value="1"/>
</dbReference>
<evidence type="ECO:0000259" key="1">
    <source>
        <dbReference type="Pfam" id="PF06114"/>
    </source>
</evidence>
<feature type="domain" description="IrrE N-terminal-like" evidence="1">
    <location>
        <begin position="366"/>
        <end position="453"/>
    </location>
</feature>
<organism evidence="2 3">
    <name type="scientific">Tistrella mobilis</name>
    <dbReference type="NCBI Taxonomy" id="171437"/>
    <lineage>
        <taxon>Bacteria</taxon>
        <taxon>Pseudomonadati</taxon>
        <taxon>Pseudomonadota</taxon>
        <taxon>Alphaproteobacteria</taxon>
        <taxon>Geminicoccales</taxon>
        <taxon>Geminicoccaceae</taxon>
        <taxon>Tistrella</taxon>
    </lineage>
</organism>
<protein>
    <recommendedName>
        <fullName evidence="1">IrrE N-terminal-like domain-containing protein</fullName>
    </recommendedName>
</protein>
<dbReference type="GeneID" id="97239448"/>
<dbReference type="AlphaFoldDB" id="A0A161R6H2"/>
<dbReference type="RefSeq" id="WP_062762292.1">
    <property type="nucleotide sequence ID" value="NZ_CP121043.1"/>
</dbReference>
<dbReference type="Proteomes" id="UP000075787">
    <property type="component" value="Unassembled WGS sequence"/>
</dbReference>
<sequence>MTAISPRLVFDLRRHETRGRKTTCTLAIFVDGEAVWPVRGEETARLDIQIDDLLAHLTDYWKPLMLRQVYPIDVTPLRPSDLRRHAELRWTGLPSAVVELEEEAVSRFERAHDISHAFAGLYGLPAFWILRAGPVVIIETADRHWRLPFDDVRRALALIGDRICALLAAADLKRWEPAIDAWKDRNTGDAVGLLAWSTGLTKALAGQLIQEAILAAPRDFEDAAADADELRIAARMAGALPPDQIYAIIGLARQFPPRPSVALRNLAATCLDRVARHYGHAAAFLQGEVAAQILRNNLGLATDKPVDVFDVATTLGIEIRHATAEPPTLDGLAIWGQHHGPGVFLNDASGRILRPGDSTLTASPGARVTLAHELCHLLLDGDHAVSAVDVLKARMPVTAEQRAKSFAGEFLLPTATAGRHWGEAGHPVDRAGLTIVVEALMTSYGVTRSVAAWKIEHAAREREIDLSAVLDAVAPRR</sequence>
<gene>
    <name evidence="2" type="ORF">AUP44_23625</name>
</gene>
<name>A0A161R6H2_9PROT</name>
<dbReference type="EMBL" id="LPZR01000065">
    <property type="protein sequence ID" value="KYO55384.1"/>
    <property type="molecule type" value="Genomic_DNA"/>
</dbReference>
<evidence type="ECO:0000313" key="2">
    <source>
        <dbReference type="EMBL" id="KYO55384.1"/>
    </source>
</evidence>
<proteinExistence type="predicted"/>
<dbReference type="InterPro" id="IPR052345">
    <property type="entry name" value="Rad_response_metalloprotease"/>
</dbReference>
<accession>A0A161R6H2</accession>
<dbReference type="PANTHER" id="PTHR43236">
    <property type="entry name" value="ANTITOXIN HIGA1"/>
    <property type="match status" value="1"/>
</dbReference>
<dbReference type="Pfam" id="PF06114">
    <property type="entry name" value="Peptidase_M78"/>
    <property type="match status" value="1"/>
</dbReference>
<dbReference type="InterPro" id="IPR010359">
    <property type="entry name" value="IrrE_HExxH"/>
</dbReference>